<dbReference type="Gene3D" id="1.20.1250.20">
    <property type="entry name" value="MFS general substrate transporter like domains"/>
    <property type="match status" value="1"/>
</dbReference>
<proteinExistence type="predicted"/>
<reference evidence="2 3" key="1">
    <citation type="submission" date="2008-07" db="EMBL/GenBank/DDBJ databases">
        <authorList>
            <person name="Gonzalez J."/>
            <person name="Sokolova T."/>
            <person name="Ferriera S."/>
            <person name="Johnson J."/>
            <person name="Kravitz S."/>
            <person name="Beeson K."/>
            <person name="Sutton G."/>
            <person name="Rogers Y.-H."/>
            <person name="Friedman R."/>
            <person name="Frazier M."/>
            <person name="Venter J.C."/>
        </authorList>
    </citation>
    <scope>NUCLEOTIDE SEQUENCE [LARGE SCALE GENOMIC DNA]</scope>
    <source>
        <strain evidence="2 3">DSM 12653</strain>
    </source>
</reference>
<keyword evidence="1" id="KW-0812">Transmembrane</keyword>
<accession>A0A0F5PKH9</accession>
<feature type="transmembrane region" description="Helical" evidence="1">
    <location>
        <begin position="60"/>
        <end position="76"/>
    </location>
</feature>
<keyword evidence="1" id="KW-0472">Membrane</keyword>
<dbReference type="InterPro" id="IPR036259">
    <property type="entry name" value="MFS_trans_sf"/>
</dbReference>
<protein>
    <submittedName>
        <fullName evidence="2">Uncharacterized protein</fullName>
    </submittedName>
</protein>
<comment type="caution">
    <text evidence="2">The sequence shown here is derived from an EMBL/GenBank/DDBJ whole genome shotgun (WGS) entry which is preliminary data.</text>
</comment>
<evidence type="ECO:0000256" key="1">
    <source>
        <dbReference type="SAM" id="Phobius"/>
    </source>
</evidence>
<evidence type="ECO:0000313" key="3">
    <source>
        <dbReference type="Proteomes" id="UP000010146"/>
    </source>
</evidence>
<reference evidence="2 3" key="2">
    <citation type="journal article" date="2015" name="BMC Genomics">
        <title>Analysis of three genomes within the thermophilic bacterial species Caldanaerobacter subterraneus with a focus on carbon monoxide dehydrogenase evolution and hydrolase diversity.</title>
        <authorList>
            <person name="Sant'Anna F.H."/>
            <person name="Lebedinsky A.V."/>
            <person name="Sokolova T.G."/>
            <person name="Robb F.T."/>
            <person name="Gonzalez J.M."/>
        </authorList>
    </citation>
    <scope>NUCLEOTIDE SEQUENCE [LARGE SCALE GENOMIC DNA]</scope>
    <source>
        <strain evidence="2 3">DSM 12653</strain>
    </source>
</reference>
<name>A0A0F5PKH9_9THEO</name>
<dbReference type="EMBL" id="ABXP02000106">
    <property type="protein sequence ID" value="KKC29138.1"/>
    <property type="molecule type" value="Genomic_DNA"/>
</dbReference>
<dbReference type="AlphaFoldDB" id="A0A0F5PKH9"/>
<evidence type="ECO:0000313" key="2">
    <source>
        <dbReference type="EMBL" id="KKC29138.1"/>
    </source>
</evidence>
<dbReference type="Proteomes" id="UP000010146">
    <property type="component" value="Unassembled WGS sequence"/>
</dbReference>
<organism evidence="2 3">
    <name type="scientific">Caldanaerobacter subterraneus subsp. pacificus DSM 12653</name>
    <dbReference type="NCBI Taxonomy" id="391606"/>
    <lineage>
        <taxon>Bacteria</taxon>
        <taxon>Bacillati</taxon>
        <taxon>Bacillota</taxon>
        <taxon>Clostridia</taxon>
        <taxon>Thermoanaerobacterales</taxon>
        <taxon>Thermoanaerobacteraceae</taxon>
        <taxon>Caldanaerobacter</taxon>
    </lineage>
</organism>
<dbReference type="SUPFAM" id="SSF103473">
    <property type="entry name" value="MFS general substrate transporter"/>
    <property type="match status" value="1"/>
</dbReference>
<reference evidence="3" key="3">
    <citation type="submission" date="2015-02" db="EMBL/GenBank/DDBJ databases">
        <title>Genome analysis of three genomes within the thermophilic hydrogenogenic bacterial species Caldanaerobacter subterraneus.</title>
        <authorList>
            <person name="Sant'Anna F.H."/>
            <person name="Lebedinsky A."/>
            <person name="Sokolova T."/>
            <person name="Robb F.T."/>
            <person name="Gonzalez J.M."/>
        </authorList>
    </citation>
    <scope>NUCLEOTIDE SEQUENCE [LARGE SCALE GENOMIC DNA]</scope>
    <source>
        <strain evidence="3">DSM 12653</strain>
    </source>
</reference>
<sequence>MIASSELGVFHSIGYDVMMAKLSENRFRATIYSGMMAIWNAMFIIGPIIGGVLYSGNPRLTFFVTSILLLITFIPIKKISIYFHNVVQTKKIVGCQ</sequence>
<keyword evidence="1" id="KW-1133">Transmembrane helix</keyword>
<gene>
    <name evidence="2" type="ORF">CDSM653_01992</name>
</gene>
<feature type="transmembrane region" description="Helical" evidence="1">
    <location>
        <begin position="29"/>
        <end position="54"/>
    </location>
</feature>